<protein>
    <submittedName>
        <fullName evidence="1">Uncharacterized protein</fullName>
    </submittedName>
</protein>
<evidence type="ECO:0000313" key="1">
    <source>
        <dbReference type="EMBL" id="PWF24921.1"/>
    </source>
</evidence>
<proteinExistence type="predicted"/>
<dbReference type="AlphaFoldDB" id="A0A2V1K1B0"/>
<name>A0A2V1K1B0_9BURK</name>
<organism evidence="1 2">
    <name type="scientific">Corticimicrobacter populi</name>
    <dbReference type="NCBI Taxonomy" id="2175229"/>
    <lineage>
        <taxon>Bacteria</taxon>
        <taxon>Pseudomonadati</taxon>
        <taxon>Pseudomonadota</taxon>
        <taxon>Betaproteobacteria</taxon>
        <taxon>Burkholderiales</taxon>
        <taxon>Alcaligenaceae</taxon>
        <taxon>Corticimicrobacter</taxon>
    </lineage>
</organism>
<sequence>MARRYFFEAGARGRNLLSATWDPPGAVQIALAFTPASLAVLLEAAIRDDGQYSHYAIATWCDQYLQGLLHDETDDLLLPVQKIVEDISVQWDLYLLNTYTVDQLSGMALADVRLPEGWFSDWLCQLARWQENVLALSVQALKAHYGDRYRAYGGGTVAGATAFRIRDLAVVFSVILDVEMGSVLYDVQVESDPPGDYIRDARIKPGQLLALVQDYERAPTDWP</sequence>
<keyword evidence="2" id="KW-1185">Reference proteome</keyword>
<dbReference type="Proteomes" id="UP000245212">
    <property type="component" value="Unassembled WGS sequence"/>
</dbReference>
<evidence type="ECO:0000313" key="2">
    <source>
        <dbReference type="Proteomes" id="UP000245212"/>
    </source>
</evidence>
<comment type="caution">
    <text evidence="1">The sequence shown here is derived from an EMBL/GenBank/DDBJ whole genome shotgun (WGS) entry which is preliminary data.</text>
</comment>
<dbReference type="EMBL" id="QETA01000001">
    <property type="protein sequence ID" value="PWF24921.1"/>
    <property type="molecule type" value="Genomic_DNA"/>
</dbReference>
<accession>A0A2V1K1B0</accession>
<gene>
    <name evidence="1" type="ORF">DD235_01720</name>
</gene>
<dbReference type="RefSeq" id="WP_109060324.1">
    <property type="nucleotide sequence ID" value="NZ_QETA01000001.1"/>
</dbReference>
<reference evidence="2" key="1">
    <citation type="submission" date="2018-05" db="EMBL/GenBank/DDBJ databases">
        <authorList>
            <person name="Li Y."/>
        </authorList>
    </citation>
    <scope>NUCLEOTIDE SEQUENCE [LARGE SCALE GENOMIC DNA]</scope>
    <source>
        <strain evidence="2">3d-2-2</strain>
    </source>
</reference>